<dbReference type="InParanoid" id="A0A482XE12"/>
<dbReference type="EMBL" id="QKKF02011995">
    <property type="protein sequence ID" value="RZF43927.1"/>
    <property type="molecule type" value="Genomic_DNA"/>
</dbReference>
<reference evidence="1 2" key="1">
    <citation type="journal article" date="2017" name="Gigascience">
        <title>Genome sequence of the small brown planthopper, Laodelphax striatellus.</title>
        <authorList>
            <person name="Zhu J."/>
            <person name="Jiang F."/>
            <person name="Wang X."/>
            <person name="Yang P."/>
            <person name="Bao Y."/>
            <person name="Zhao W."/>
            <person name="Wang W."/>
            <person name="Lu H."/>
            <person name="Wang Q."/>
            <person name="Cui N."/>
            <person name="Li J."/>
            <person name="Chen X."/>
            <person name="Luo L."/>
            <person name="Yu J."/>
            <person name="Kang L."/>
            <person name="Cui F."/>
        </authorList>
    </citation>
    <scope>NUCLEOTIDE SEQUENCE [LARGE SCALE GENOMIC DNA]</scope>
    <source>
        <strain evidence="1">Lst14</strain>
    </source>
</reference>
<dbReference type="SUPFAM" id="SSF48403">
    <property type="entry name" value="Ankyrin repeat"/>
    <property type="match status" value="1"/>
</dbReference>
<evidence type="ECO:0000313" key="1">
    <source>
        <dbReference type="EMBL" id="RZF43927.1"/>
    </source>
</evidence>
<organism evidence="1 2">
    <name type="scientific">Laodelphax striatellus</name>
    <name type="common">Small brown planthopper</name>
    <name type="synonym">Delphax striatella</name>
    <dbReference type="NCBI Taxonomy" id="195883"/>
    <lineage>
        <taxon>Eukaryota</taxon>
        <taxon>Metazoa</taxon>
        <taxon>Ecdysozoa</taxon>
        <taxon>Arthropoda</taxon>
        <taxon>Hexapoda</taxon>
        <taxon>Insecta</taxon>
        <taxon>Pterygota</taxon>
        <taxon>Neoptera</taxon>
        <taxon>Paraneoptera</taxon>
        <taxon>Hemiptera</taxon>
        <taxon>Auchenorrhyncha</taxon>
        <taxon>Fulgoroidea</taxon>
        <taxon>Delphacidae</taxon>
        <taxon>Criomorphinae</taxon>
        <taxon>Laodelphax</taxon>
    </lineage>
</organism>
<evidence type="ECO:0000313" key="2">
    <source>
        <dbReference type="Proteomes" id="UP000291343"/>
    </source>
</evidence>
<dbReference type="InterPro" id="IPR036770">
    <property type="entry name" value="Ankyrin_rpt-contain_sf"/>
</dbReference>
<keyword evidence="2" id="KW-1185">Reference proteome</keyword>
<dbReference type="SMR" id="A0A482XE12"/>
<name>A0A482XE12_LAOST</name>
<sequence>MSGAPADGAVESLTDCPTYDSEATSSFEAIVRLLLDYGADLNHCPPLGYYTPLTKLMLLKKFGKAAFLIRIGADVNKRCRMGDYVFDNLLLATTSKQMALVHMIVYAGYRLTRDKLDSGDSGW</sequence>
<gene>
    <name evidence="1" type="ORF">LSTR_LSTR016139</name>
</gene>
<proteinExistence type="predicted"/>
<dbReference type="Gene3D" id="1.25.40.20">
    <property type="entry name" value="Ankyrin repeat-containing domain"/>
    <property type="match status" value="1"/>
</dbReference>
<protein>
    <submittedName>
        <fullName evidence="1">Uncharacterized protein</fullName>
    </submittedName>
</protein>
<comment type="caution">
    <text evidence="1">The sequence shown here is derived from an EMBL/GenBank/DDBJ whole genome shotgun (WGS) entry which is preliminary data.</text>
</comment>
<dbReference type="AlphaFoldDB" id="A0A482XE12"/>
<dbReference type="Proteomes" id="UP000291343">
    <property type="component" value="Unassembled WGS sequence"/>
</dbReference>
<dbReference type="OrthoDB" id="426293at2759"/>
<accession>A0A482XE12</accession>